<dbReference type="EMBL" id="JQ780163">
    <property type="protein sequence ID" value="AFH14446.1"/>
    <property type="molecule type" value="Genomic_DNA"/>
</dbReference>
<reference evidence="1 2" key="1">
    <citation type="journal article" date="2013" name="Arch. Virol.">
        <title>The genome of VP3, a T7-like phage used for the typing of Vibrio cholerae.</title>
        <authorList>
            <person name="Li W."/>
            <person name="Zhang J."/>
            <person name="Chen Z."/>
            <person name="Zhang Q."/>
            <person name="Zhang L."/>
            <person name="Du P."/>
            <person name="Chen C."/>
            <person name="Kan B."/>
        </authorList>
    </citation>
    <scope>NUCLEOTIDE SEQUENCE [LARGE SCALE GENOMIC DNA]</scope>
</reference>
<protein>
    <submittedName>
        <fullName evidence="1">Uncharacterized protein</fullName>
    </submittedName>
</protein>
<evidence type="ECO:0000313" key="2">
    <source>
        <dbReference type="Proteomes" id="UP000007396"/>
    </source>
</evidence>
<name>H9YAJ4_9CAUD</name>
<dbReference type="Proteomes" id="UP000007396">
    <property type="component" value="Genome"/>
</dbReference>
<gene>
    <name evidence="1" type="ORF">VP3_0046</name>
</gene>
<proteinExistence type="predicted"/>
<evidence type="ECO:0000313" key="1">
    <source>
        <dbReference type="EMBL" id="AFH14446.1"/>
    </source>
</evidence>
<organism evidence="1 2">
    <name type="scientific">Vibrio phage VP3</name>
    <dbReference type="NCBI Taxonomy" id="588068"/>
    <lineage>
        <taxon>Viruses</taxon>
        <taxon>Duplodnaviria</taxon>
        <taxon>Heunggongvirae</taxon>
        <taxon>Uroviricota</taxon>
        <taxon>Caudoviricetes</taxon>
        <taxon>Autographivirales</taxon>
        <taxon>Autotranscriptaviridae</taxon>
        <taxon>Studiervirinae</taxon>
        <taxon>Chatterjeevirus</taxon>
        <taxon>Chatterjeevirus VP4</taxon>
    </lineage>
</organism>
<accession>H9YAJ4</accession>
<sequence>MPTPRSLNTVEFGWNGTDGYVKNDGKYQLLYTKPNLSFPYGVATYSSDPTVADIVLDQYGDLMEVTPEMEAEMSQYAITCACWLIMELQNGTTLKQSLRTSLMITQSTLIAGLRFRQHLSLKVVHRQA</sequence>